<keyword evidence="2" id="KW-0560">Oxidoreductase</keyword>
<dbReference type="InterPro" id="IPR036396">
    <property type="entry name" value="Cyt_P450_sf"/>
</dbReference>
<evidence type="ECO:0000313" key="3">
    <source>
        <dbReference type="EMBL" id="GAA1853340.1"/>
    </source>
</evidence>
<name>A0ABN2N5F4_9PSEU</name>
<protein>
    <submittedName>
        <fullName evidence="3">Cytochrome P450</fullName>
    </submittedName>
</protein>
<comment type="similarity">
    <text evidence="1 2">Belongs to the cytochrome P450 family.</text>
</comment>
<dbReference type="Gene3D" id="1.10.630.10">
    <property type="entry name" value="Cytochrome P450"/>
    <property type="match status" value="1"/>
</dbReference>
<sequence length="410" mass="45436">MSGCPVHITYPSLDGAEDPYPQYEWLRTESPVYRIPGTDDYLVSRFDDVVAISKDYETFSSVGSRTLYNPFPETGDGRETQSLIEADPPDHRVKRDFCRNAFKPRALQARTGMIEDLCNALIDDLEGRDRIDFVADFAERLPLLVLTDMMGFSRDDLAWLDGWSRVDNGGLSFLPPEVQEQQRTSAQGATENLTATILRLAADPGDDELSFMIRQQVERDGSLDLDYVRDNAVTVIRGGVITTAHLISMAMLKLLEDPSRLAAVRQDHSLIPAVIEETLRMESPVQWAPRRVTKDTVVGGVDIPQGSRVLIMLGAANRDGEEFREPDRFDPAREKVANQIAFGIGPHFCLGAPLARLEARIAFETFLSRVPSVTLVPGQDLSHAPSAQFRGLNALVIDIANKTATEAAHV</sequence>
<evidence type="ECO:0000313" key="4">
    <source>
        <dbReference type="Proteomes" id="UP001500449"/>
    </source>
</evidence>
<dbReference type="PRINTS" id="PR00359">
    <property type="entry name" value="BP450"/>
</dbReference>
<dbReference type="PROSITE" id="PS00086">
    <property type="entry name" value="CYTOCHROME_P450"/>
    <property type="match status" value="1"/>
</dbReference>
<dbReference type="RefSeq" id="WP_344418218.1">
    <property type="nucleotide sequence ID" value="NZ_BAAAQK010000009.1"/>
</dbReference>
<dbReference type="InterPro" id="IPR017972">
    <property type="entry name" value="Cyt_P450_CS"/>
</dbReference>
<reference evidence="3 4" key="1">
    <citation type="journal article" date="2019" name="Int. J. Syst. Evol. Microbiol.">
        <title>The Global Catalogue of Microorganisms (GCM) 10K type strain sequencing project: providing services to taxonomists for standard genome sequencing and annotation.</title>
        <authorList>
            <consortium name="The Broad Institute Genomics Platform"/>
            <consortium name="The Broad Institute Genome Sequencing Center for Infectious Disease"/>
            <person name="Wu L."/>
            <person name="Ma J."/>
        </authorList>
    </citation>
    <scope>NUCLEOTIDE SEQUENCE [LARGE SCALE GENOMIC DNA]</scope>
    <source>
        <strain evidence="3 4">JCM 16009</strain>
    </source>
</reference>
<keyword evidence="2" id="KW-0503">Monooxygenase</keyword>
<keyword evidence="2" id="KW-0479">Metal-binding</keyword>
<dbReference type="Pfam" id="PF00067">
    <property type="entry name" value="p450"/>
    <property type="match status" value="1"/>
</dbReference>
<organism evidence="3 4">
    <name type="scientific">Pseudonocardia ailaonensis</name>
    <dbReference type="NCBI Taxonomy" id="367279"/>
    <lineage>
        <taxon>Bacteria</taxon>
        <taxon>Bacillati</taxon>
        <taxon>Actinomycetota</taxon>
        <taxon>Actinomycetes</taxon>
        <taxon>Pseudonocardiales</taxon>
        <taxon>Pseudonocardiaceae</taxon>
        <taxon>Pseudonocardia</taxon>
    </lineage>
</organism>
<keyword evidence="2" id="KW-0349">Heme</keyword>
<dbReference type="InterPro" id="IPR002397">
    <property type="entry name" value="Cyt_P450_B"/>
</dbReference>
<dbReference type="InterPro" id="IPR001128">
    <property type="entry name" value="Cyt_P450"/>
</dbReference>
<comment type="caution">
    <text evidence="3">The sequence shown here is derived from an EMBL/GenBank/DDBJ whole genome shotgun (WGS) entry which is preliminary data.</text>
</comment>
<evidence type="ECO:0000256" key="2">
    <source>
        <dbReference type="RuleBase" id="RU000461"/>
    </source>
</evidence>
<dbReference type="EMBL" id="BAAAQK010000009">
    <property type="protein sequence ID" value="GAA1853340.1"/>
    <property type="molecule type" value="Genomic_DNA"/>
</dbReference>
<dbReference type="PRINTS" id="PR00385">
    <property type="entry name" value="P450"/>
</dbReference>
<dbReference type="PANTHER" id="PTHR46696:SF3">
    <property type="entry name" value="PULCHERRIMINIC ACID SYNTHASE"/>
    <property type="match status" value="1"/>
</dbReference>
<dbReference type="PANTHER" id="PTHR46696">
    <property type="entry name" value="P450, PUTATIVE (EUROFUNG)-RELATED"/>
    <property type="match status" value="1"/>
</dbReference>
<accession>A0ABN2N5F4</accession>
<gene>
    <name evidence="3" type="ORF">GCM10009836_36790</name>
</gene>
<dbReference type="SUPFAM" id="SSF48264">
    <property type="entry name" value="Cytochrome P450"/>
    <property type="match status" value="1"/>
</dbReference>
<proteinExistence type="inferred from homology"/>
<evidence type="ECO:0000256" key="1">
    <source>
        <dbReference type="ARBA" id="ARBA00010617"/>
    </source>
</evidence>
<keyword evidence="4" id="KW-1185">Reference proteome</keyword>
<keyword evidence="2" id="KW-0408">Iron</keyword>
<dbReference type="Proteomes" id="UP001500449">
    <property type="component" value="Unassembled WGS sequence"/>
</dbReference>